<name>A0A507DEW4_9FUNG</name>
<dbReference type="EMBL" id="QEAM01000022">
    <property type="protein sequence ID" value="TPX50133.1"/>
    <property type="molecule type" value="Genomic_DNA"/>
</dbReference>
<sequence length="97" mass="10696">MTVESTIYVRFTTNYESERRVFVPDITISAINFAAARANPPGNTNSGITDCRKAHGFSGRFVKYRHHSGRYLVNGLTCGITWFVPMDTTTGSPSFGA</sequence>
<comment type="caution">
    <text evidence="1">The sequence shown here is derived from an EMBL/GenBank/DDBJ whole genome shotgun (WGS) entry which is preliminary data.</text>
</comment>
<organism evidence="1 2">
    <name type="scientific">Synchytrium endobioticum</name>
    <dbReference type="NCBI Taxonomy" id="286115"/>
    <lineage>
        <taxon>Eukaryota</taxon>
        <taxon>Fungi</taxon>
        <taxon>Fungi incertae sedis</taxon>
        <taxon>Chytridiomycota</taxon>
        <taxon>Chytridiomycota incertae sedis</taxon>
        <taxon>Chytridiomycetes</taxon>
        <taxon>Synchytriales</taxon>
        <taxon>Synchytriaceae</taxon>
        <taxon>Synchytrium</taxon>
    </lineage>
</organism>
<evidence type="ECO:0000313" key="2">
    <source>
        <dbReference type="Proteomes" id="UP000320475"/>
    </source>
</evidence>
<gene>
    <name evidence="1" type="ORF">SeLEV6574_g01090</name>
</gene>
<accession>A0A507DEW4</accession>
<dbReference type="Proteomes" id="UP000320475">
    <property type="component" value="Unassembled WGS sequence"/>
</dbReference>
<evidence type="ECO:0000313" key="1">
    <source>
        <dbReference type="EMBL" id="TPX50133.1"/>
    </source>
</evidence>
<proteinExistence type="predicted"/>
<protein>
    <submittedName>
        <fullName evidence="1">Uncharacterized protein</fullName>
    </submittedName>
</protein>
<reference evidence="1 2" key="1">
    <citation type="journal article" date="2019" name="Sci. Rep.">
        <title>Comparative genomics of chytrid fungi reveal insights into the obligate biotrophic and pathogenic lifestyle of Synchytrium endobioticum.</title>
        <authorList>
            <person name="van de Vossenberg B.T.L.H."/>
            <person name="Warris S."/>
            <person name="Nguyen H.D.T."/>
            <person name="van Gent-Pelzer M.P.E."/>
            <person name="Joly D.L."/>
            <person name="van de Geest H.C."/>
            <person name="Bonants P.J.M."/>
            <person name="Smith D.S."/>
            <person name="Levesque C.A."/>
            <person name="van der Lee T.A.J."/>
        </authorList>
    </citation>
    <scope>NUCLEOTIDE SEQUENCE [LARGE SCALE GENOMIC DNA]</scope>
    <source>
        <strain evidence="1 2">LEV6574</strain>
    </source>
</reference>
<dbReference type="AlphaFoldDB" id="A0A507DEW4"/>